<dbReference type="EMBL" id="JAHBFI010000013">
    <property type="protein sequence ID" value="MBZ5962546.1"/>
    <property type="molecule type" value="Genomic_DNA"/>
</dbReference>
<dbReference type="RefSeq" id="WP_224144125.1">
    <property type="nucleotide sequence ID" value="NZ_CBCPIF010000001.1"/>
</dbReference>
<accession>A0A9Q3SVI8</accession>
<dbReference type="InterPro" id="IPR013217">
    <property type="entry name" value="Methyltransf_12"/>
</dbReference>
<evidence type="ECO:0000259" key="1">
    <source>
        <dbReference type="Pfam" id="PF08242"/>
    </source>
</evidence>
<dbReference type="Proteomes" id="UP000752647">
    <property type="component" value="Unassembled WGS sequence"/>
</dbReference>
<dbReference type="PANTHER" id="PTHR43861:SF1">
    <property type="entry name" value="TRANS-ACONITATE 2-METHYLTRANSFERASE"/>
    <property type="match status" value="1"/>
</dbReference>
<keyword evidence="2" id="KW-0489">Methyltransferase</keyword>
<dbReference type="GO" id="GO:0032259">
    <property type="term" value="P:methylation"/>
    <property type="evidence" value="ECO:0007669"/>
    <property type="project" value="UniProtKB-KW"/>
</dbReference>
<name>A0A9Q3SVI8_9LACO</name>
<dbReference type="Gene3D" id="3.40.50.150">
    <property type="entry name" value="Vaccinia Virus protein VP39"/>
    <property type="match status" value="1"/>
</dbReference>
<organism evidence="2 3">
    <name type="scientific">Leuconostoc gasicomitatum</name>
    <dbReference type="NCBI Taxonomy" id="115778"/>
    <lineage>
        <taxon>Bacteria</taxon>
        <taxon>Bacillati</taxon>
        <taxon>Bacillota</taxon>
        <taxon>Bacilli</taxon>
        <taxon>Lactobacillales</taxon>
        <taxon>Lactobacillaceae</taxon>
        <taxon>Leuconostoc</taxon>
        <taxon>Leuconostoc gelidum group</taxon>
    </lineage>
</organism>
<dbReference type="PANTHER" id="PTHR43861">
    <property type="entry name" value="TRANS-ACONITATE 2-METHYLTRANSFERASE-RELATED"/>
    <property type="match status" value="1"/>
</dbReference>
<dbReference type="InterPro" id="IPR029063">
    <property type="entry name" value="SAM-dependent_MTases_sf"/>
</dbReference>
<sequence>MSISNVEKVKNTYDSLADTWDSKSKLIKQIRGGESNRSLILLNSLIKPDMKSADLGAGTGRATRNILKNSQEVQISAVDLSPKMLAILRKLVANEYTDDDRLITKVGDVETIVLPDSGNFDLVVMLYLLHHVENAKETLLHASIMIKDNGRSYTENSDCFISRA</sequence>
<protein>
    <submittedName>
        <fullName evidence="2">Class I SAM-dependent methyltransferase</fullName>
    </submittedName>
</protein>
<feature type="domain" description="Methyltransferase type 12" evidence="1">
    <location>
        <begin position="54"/>
        <end position="151"/>
    </location>
</feature>
<keyword evidence="2" id="KW-0808">Transferase</keyword>
<evidence type="ECO:0000313" key="2">
    <source>
        <dbReference type="EMBL" id="MBZ5962546.1"/>
    </source>
</evidence>
<dbReference type="SUPFAM" id="SSF53335">
    <property type="entry name" value="S-adenosyl-L-methionine-dependent methyltransferases"/>
    <property type="match status" value="1"/>
</dbReference>
<dbReference type="CDD" id="cd02440">
    <property type="entry name" value="AdoMet_MTases"/>
    <property type="match status" value="1"/>
</dbReference>
<dbReference type="GO" id="GO:0008168">
    <property type="term" value="F:methyltransferase activity"/>
    <property type="evidence" value="ECO:0007669"/>
    <property type="project" value="UniProtKB-KW"/>
</dbReference>
<dbReference type="Pfam" id="PF08242">
    <property type="entry name" value="Methyltransf_12"/>
    <property type="match status" value="1"/>
</dbReference>
<reference evidence="2" key="1">
    <citation type="submission" date="2021-05" db="EMBL/GenBank/DDBJ databases">
        <title>Pangenome of Leuconostoc gelidum warrants species status for Leuconostoc gelidum subsp. gasicomitatum.</title>
        <authorList>
            <person name="Johansson P."/>
            <person name="Sade E."/>
            <person name="Hultman J."/>
            <person name="Auvinen P."/>
            <person name="Bjorkroth J."/>
        </authorList>
    </citation>
    <scope>NUCLEOTIDE SEQUENCE</scope>
    <source>
        <strain evidence="2">A.21.4</strain>
    </source>
</reference>
<comment type="caution">
    <text evidence="2">The sequence shown here is derived from an EMBL/GenBank/DDBJ whole genome shotgun (WGS) entry which is preliminary data.</text>
</comment>
<proteinExistence type="predicted"/>
<gene>
    <name evidence="2" type="ORF">KIJ12_05195</name>
</gene>
<dbReference type="AlphaFoldDB" id="A0A9Q3SVI8"/>
<evidence type="ECO:0000313" key="3">
    <source>
        <dbReference type="Proteomes" id="UP000752647"/>
    </source>
</evidence>